<dbReference type="OrthoDB" id="1309140at2"/>
<proteinExistence type="predicted"/>
<name>A0A1G7EBD9_9FLAO</name>
<dbReference type="Proteomes" id="UP000198517">
    <property type="component" value="Unassembled WGS sequence"/>
</dbReference>
<dbReference type="AlphaFoldDB" id="A0A1G7EBD9"/>
<dbReference type="RefSeq" id="WP_092737322.1">
    <property type="nucleotide sequence ID" value="NZ_FNAS01000015.1"/>
</dbReference>
<sequence>MAVDIFIKSFNRVYYLDRAIYSVKQNLTGDYKIIVLDDGTPKKYLDKIKEKYPEIEIKTSKNYKNKIMSIEENIISGKDIDGFSIPTDLWYNAVKNGSEYCIVTEDDVWFGSHINIDETVARCKELKINLLKLGWLGNVEDDKYFDISEISKDIENIVPKKMFLGSKALMDLFFYNKYKFFTIGYKLGFFDNYTKRKYWGLNSILMGLWKREYWLEVWKDAKGKVDEKQQLRNAAAYYNKNKRNANFAARLKNEAMRTTFQSSATNSYHKYGYLFDVNYCNHLLNEAWYDGKFDITQNFPKDFEIEYLESFFDEKIDVKEFRKWVSHFKEQYRNLGCDVE</sequence>
<evidence type="ECO:0008006" key="3">
    <source>
        <dbReference type="Google" id="ProtNLM"/>
    </source>
</evidence>
<evidence type="ECO:0000313" key="2">
    <source>
        <dbReference type="Proteomes" id="UP000198517"/>
    </source>
</evidence>
<accession>A0A1G7EBD9</accession>
<reference evidence="1 2" key="1">
    <citation type="submission" date="2016-10" db="EMBL/GenBank/DDBJ databases">
        <authorList>
            <person name="de Groot N.N."/>
        </authorList>
    </citation>
    <scope>NUCLEOTIDE SEQUENCE [LARGE SCALE GENOMIC DNA]</scope>
    <source>
        <strain evidence="1 2">DSM 24015</strain>
    </source>
</reference>
<gene>
    <name evidence="1" type="ORF">SAMN05421544_11511</name>
</gene>
<dbReference type="STRING" id="1071918.SAMN05421544_11511"/>
<dbReference type="InterPro" id="IPR029044">
    <property type="entry name" value="Nucleotide-diphossugar_trans"/>
</dbReference>
<keyword evidence="2" id="KW-1185">Reference proteome</keyword>
<protein>
    <recommendedName>
        <fullName evidence="3">Glycosyl transferase family 2</fullName>
    </recommendedName>
</protein>
<dbReference type="SUPFAM" id="SSF53448">
    <property type="entry name" value="Nucleotide-diphospho-sugar transferases"/>
    <property type="match status" value="1"/>
</dbReference>
<organism evidence="1 2">
    <name type="scientific">Riemerella columbipharyngis</name>
    <dbReference type="NCBI Taxonomy" id="1071918"/>
    <lineage>
        <taxon>Bacteria</taxon>
        <taxon>Pseudomonadati</taxon>
        <taxon>Bacteroidota</taxon>
        <taxon>Flavobacteriia</taxon>
        <taxon>Flavobacteriales</taxon>
        <taxon>Weeksellaceae</taxon>
        <taxon>Riemerella</taxon>
    </lineage>
</organism>
<dbReference type="EMBL" id="FNAS01000015">
    <property type="protein sequence ID" value="SDE61034.1"/>
    <property type="molecule type" value="Genomic_DNA"/>
</dbReference>
<evidence type="ECO:0000313" key="1">
    <source>
        <dbReference type="EMBL" id="SDE61034.1"/>
    </source>
</evidence>